<feature type="repeat" description="Cell wall-binding" evidence="7">
    <location>
        <begin position="493"/>
        <end position="512"/>
    </location>
</feature>
<keyword evidence="2" id="KW-0808">Transferase</keyword>
<name>A0ABS9WG05_9ACTN</name>
<dbReference type="Pfam" id="PF03734">
    <property type="entry name" value="YkuD"/>
    <property type="match status" value="1"/>
</dbReference>
<dbReference type="Proteomes" id="UP001430755">
    <property type="component" value="Unassembled WGS sequence"/>
</dbReference>
<dbReference type="PANTHER" id="PTHR30582">
    <property type="entry name" value="L,D-TRANSPEPTIDASE"/>
    <property type="match status" value="1"/>
</dbReference>
<evidence type="ECO:0000256" key="3">
    <source>
        <dbReference type="ARBA" id="ARBA00022737"/>
    </source>
</evidence>
<evidence type="ECO:0000256" key="8">
    <source>
        <dbReference type="PROSITE-ProRule" id="PRU01373"/>
    </source>
</evidence>
<feature type="compositionally biased region" description="Basic and acidic residues" evidence="9">
    <location>
        <begin position="90"/>
        <end position="118"/>
    </location>
</feature>
<dbReference type="Gene3D" id="2.10.270.10">
    <property type="entry name" value="Cholin Binding"/>
    <property type="match status" value="5"/>
</dbReference>
<feature type="domain" description="L,D-TPase catalytic" evidence="10">
    <location>
        <begin position="552"/>
        <end position="674"/>
    </location>
</feature>
<evidence type="ECO:0000256" key="9">
    <source>
        <dbReference type="SAM" id="MobiDB-lite"/>
    </source>
</evidence>
<dbReference type="Gene3D" id="2.40.440.10">
    <property type="entry name" value="L,D-transpeptidase catalytic domain-like"/>
    <property type="match status" value="1"/>
</dbReference>
<comment type="caution">
    <text evidence="11">The sequence shown here is derived from an EMBL/GenBank/DDBJ whole genome shotgun (WGS) entry which is preliminary data.</text>
</comment>
<reference evidence="11" key="1">
    <citation type="submission" date="2021-11" db="EMBL/GenBank/DDBJ databases">
        <title>A Novel Adlercreutzia Species, isolated from a Allomyrina dichotoma larva feces.</title>
        <authorList>
            <person name="Suh M.K."/>
        </authorList>
    </citation>
    <scope>NUCLEOTIDE SEQUENCE</scope>
    <source>
        <strain evidence="11">JBNU-10</strain>
    </source>
</reference>
<keyword evidence="12" id="KW-1185">Reference proteome</keyword>
<accession>A0ABS9WG05</accession>
<evidence type="ECO:0000256" key="4">
    <source>
        <dbReference type="ARBA" id="ARBA00022960"/>
    </source>
</evidence>
<evidence type="ECO:0000313" key="12">
    <source>
        <dbReference type="Proteomes" id="UP001430755"/>
    </source>
</evidence>
<evidence type="ECO:0000256" key="2">
    <source>
        <dbReference type="ARBA" id="ARBA00022679"/>
    </source>
</evidence>
<dbReference type="EMBL" id="JAJMLW010000002">
    <property type="protein sequence ID" value="MCI2241788.1"/>
    <property type="molecule type" value="Genomic_DNA"/>
</dbReference>
<gene>
    <name evidence="11" type="ORF">LPT13_05390</name>
</gene>
<dbReference type="RefSeq" id="WP_242165329.1">
    <property type="nucleotide sequence ID" value="NZ_JAJMLW010000002.1"/>
</dbReference>
<evidence type="ECO:0000256" key="6">
    <source>
        <dbReference type="ARBA" id="ARBA00023316"/>
    </source>
</evidence>
<dbReference type="Pfam" id="PF19127">
    <property type="entry name" value="Choline_bind_3"/>
    <property type="match status" value="1"/>
</dbReference>
<evidence type="ECO:0000259" key="10">
    <source>
        <dbReference type="PROSITE" id="PS52029"/>
    </source>
</evidence>
<dbReference type="CDD" id="cd16913">
    <property type="entry name" value="YkuD_like"/>
    <property type="match status" value="1"/>
</dbReference>
<feature type="active site" description="Nucleophile" evidence="8">
    <location>
        <position position="650"/>
    </location>
</feature>
<evidence type="ECO:0000256" key="1">
    <source>
        <dbReference type="ARBA" id="ARBA00004752"/>
    </source>
</evidence>
<dbReference type="InterPro" id="IPR005490">
    <property type="entry name" value="LD_TPept_cat_dom"/>
</dbReference>
<dbReference type="InterPro" id="IPR018337">
    <property type="entry name" value="Cell_wall/Cho-bd_repeat"/>
</dbReference>
<protein>
    <submittedName>
        <fullName evidence="11">L,D-transpeptidase family protein</fullName>
    </submittedName>
</protein>
<evidence type="ECO:0000256" key="5">
    <source>
        <dbReference type="ARBA" id="ARBA00022984"/>
    </source>
</evidence>
<feature type="active site" description="Proton donor/acceptor" evidence="8">
    <location>
        <position position="624"/>
    </location>
</feature>
<keyword evidence="6 8" id="KW-0961">Cell wall biogenesis/degradation</keyword>
<dbReference type="InterPro" id="IPR050979">
    <property type="entry name" value="LD-transpeptidase"/>
</dbReference>
<dbReference type="SUPFAM" id="SSF141523">
    <property type="entry name" value="L,D-transpeptidase catalytic domain-like"/>
    <property type="match status" value="1"/>
</dbReference>
<dbReference type="SUPFAM" id="SSF69360">
    <property type="entry name" value="Cell wall binding repeat"/>
    <property type="match status" value="2"/>
</dbReference>
<feature type="repeat" description="Cell wall-binding" evidence="7">
    <location>
        <begin position="180"/>
        <end position="199"/>
    </location>
</feature>
<dbReference type="PROSITE" id="PS51170">
    <property type="entry name" value="CW"/>
    <property type="match status" value="3"/>
</dbReference>
<evidence type="ECO:0000313" key="11">
    <source>
        <dbReference type="EMBL" id="MCI2241788.1"/>
    </source>
</evidence>
<keyword evidence="5 8" id="KW-0573">Peptidoglycan synthesis</keyword>
<sequence length="674" mass="74232">MLNKSSLHAHALETALAFLLMGGALFASPNVLQAWAGSADAGAQTATGDTSVATEEGKDASVAPTKPNATQKPPAQGEADKDPATPPAVDADKPSSKPEEKPKPDPEPEKPITYKPGWSKDVKGQWHYGNADGKARTGWLNDGGIWYYLDPAQGGLMRTGRYQDTTGNWYYSIGSGAMQRNGWALIDSRWYYLTNSGAMHRGWLHLGHRWYWLDPSSECAMASGLYQAEGRWYTSGPDGACRMGGWSLVGDKWFWTDVSGATVSGWIRPNGRWYWLDPAKHGEMATGLYQANGQWYTAGPDGACRMGGWSPVGAKWFWTDSSGAVRSGWLYHAGLWYWLDPAKHGEMATGFYQANGESYYSDASGAMAQNTWVAKEDKNFFATSSGALLEGGERLKDGCIVFKDKDGKALTGWQSLGGRRFYADPAKGGRLSTGWIQVEGTWYWTDAQHVVRLGWMNIDGRWYWLEPPSGAMATGWKNIDGTWYFLHSSGAMATGWINLSGTWYYLSGSGAMVTGRQYIDGTWCDFTPSGAWIDPSAAMNAKAQGIASATPWLILVDTGNTRVNVYSGSQGRWSLQHSWLCAPGAPSTPTIKGYFTVGGKGYYFDSGASRCFYYTQFRGNYLFHSTLYNKRPTPSSPQDNRVGMQLSHGCVRLELQNAKWIYDNIPRGTKVYVF</sequence>
<dbReference type="PROSITE" id="PS52029">
    <property type="entry name" value="LD_TPASE"/>
    <property type="match status" value="1"/>
</dbReference>
<dbReference type="Pfam" id="PF01473">
    <property type="entry name" value="Choline_bind_1"/>
    <property type="match status" value="4"/>
</dbReference>
<keyword evidence="3" id="KW-0677">Repeat</keyword>
<feature type="region of interest" description="Disordered" evidence="9">
    <location>
        <begin position="43"/>
        <end position="118"/>
    </location>
</feature>
<feature type="repeat" description="Cell wall-binding" evidence="7">
    <location>
        <begin position="473"/>
        <end position="492"/>
    </location>
</feature>
<dbReference type="InterPro" id="IPR038063">
    <property type="entry name" value="Transpep_catalytic_dom"/>
</dbReference>
<organism evidence="11 12">
    <name type="scientific">Adlercreutzia faecimuris</name>
    <dbReference type="NCBI Taxonomy" id="2897341"/>
    <lineage>
        <taxon>Bacteria</taxon>
        <taxon>Bacillati</taxon>
        <taxon>Actinomycetota</taxon>
        <taxon>Coriobacteriia</taxon>
        <taxon>Eggerthellales</taxon>
        <taxon>Eggerthellaceae</taxon>
        <taxon>Adlercreutzia</taxon>
    </lineage>
</organism>
<keyword evidence="4 8" id="KW-0133">Cell shape</keyword>
<evidence type="ECO:0000256" key="7">
    <source>
        <dbReference type="PROSITE-ProRule" id="PRU00591"/>
    </source>
</evidence>
<comment type="pathway">
    <text evidence="1 8">Cell wall biogenesis; peptidoglycan biosynthesis.</text>
</comment>
<proteinExistence type="predicted"/>
<dbReference type="PANTHER" id="PTHR30582:SF2">
    <property type="entry name" value="L,D-TRANSPEPTIDASE YCIB-RELATED"/>
    <property type="match status" value="1"/>
</dbReference>